<dbReference type="Pfam" id="PF01614">
    <property type="entry name" value="IclR_C"/>
    <property type="match status" value="1"/>
</dbReference>
<sequence>MSETVASMEREPEQRDLVGSLAKGLGVLEILSAAPGGLRLTEVAEAAGLTRAGARRLLLTLVAEGYAQQKGRQFVLSAKLISLCRVWLGGGSIWSLAEPILREVSQDVGESCSAAVLEGEDVVYVARVAGRRIVSVSLSVGTRLPAYCTSMGRVLLSGLDDAELARLLDKASIRANTPKTLTDRQALAARVADVRRAGYAIVDEELELGLRSIAVPVRSRTGAVVAAVNISTQSARFSCEEMREILLPPLLEAAAKIEDLLAFQ</sequence>
<dbReference type="InterPro" id="IPR036388">
    <property type="entry name" value="WH-like_DNA-bd_sf"/>
</dbReference>
<keyword evidence="3" id="KW-0804">Transcription</keyword>
<name>Q11EH7_CHESB</name>
<dbReference type="PROSITE" id="PS51078">
    <property type="entry name" value="ICLR_ED"/>
    <property type="match status" value="1"/>
</dbReference>
<evidence type="ECO:0000256" key="3">
    <source>
        <dbReference type="ARBA" id="ARBA00023163"/>
    </source>
</evidence>
<evidence type="ECO:0000313" key="6">
    <source>
        <dbReference type="EMBL" id="ABG64198.1"/>
    </source>
</evidence>
<accession>Q11EH7</accession>
<dbReference type="EMBL" id="CP000390">
    <property type="protein sequence ID" value="ABG64198.1"/>
    <property type="molecule type" value="Genomic_DNA"/>
</dbReference>
<dbReference type="PANTHER" id="PTHR30136">
    <property type="entry name" value="HELIX-TURN-HELIX TRANSCRIPTIONAL REGULATOR, ICLR FAMILY"/>
    <property type="match status" value="1"/>
</dbReference>
<feature type="domain" description="IclR-ED" evidence="5">
    <location>
        <begin position="79"/>
        <end position="263"/>
    </location>
</feature>
<dbReference type="Pfam" id="PF09339">
    <property type="entry name" value="HTH_IclR"/>
    <property type="match status" value="1"/>
</dbReference>
<proteinExistence type="predicted"/>
<dbReference type="InterPro" id="IPR012794">
    <property type="entry name" value="PcaR_PcaU"/>
</dbReference>
<dbReference type="Gene3D" id="3.30.450.40">
    <property type="match status" value="1"/>
</dbReference>
<dbReference type="InterPro" id="IPR029016">
    <property type="entry name" value="GAF-like_dom_sf"/>
</dbReference>
<dbReference type="SMART" id="SM00346">
    <property type="entry name" value="HTH_ICLR"/>
    <property type="match status" value="1"/>
</dbReference>
<dbReference type="InterPro" id="IPR005471">
    <property type="entry name" value="Tscrpt_reg_IclR_N"/>
</dbReference>
<dbReference type="AlphaFoldDB" id="Q11EH7"/>
<evidence type="ECO:0000259" key="4">
    <source>
        <dbReference type="PROSITE" id="PS51077"/>
    </source>
</evidence>
<dbReference type="GO" id="GO:0046278">
    <property type="term" value="P:3,4-dihydroxybenzoate metabolic process"/>
    <property type="evidence" value="ECO:0007669"/>
    <property type="project" value="InterPro"/>
</dbReference>
<evidence type="ECO:0000259" key="5">
    <source>
        <dbReference type="PROSITE" id="PS51078"/>
    </source>
</evidence>
<dbReference type="KEGG" id="mes:Meso_2822"/>
<dbReference type="InterPro" id="IPR014757">
    <property type="entry name" value="Tscrpt_reg_IclR_C"/>
</dbReference>
<keyword evidence="1" id="KW-0805">Transcription regulation</keyword>
<organism evidence="6">
    <name type="scientific">Chelativorans sp. (strain BNC1)</name>
    <dbReference type="NCBI Taxonomy" id="266779"/>
    <lineage>
        <taxon>Bacteria</taxon>
        <taxon>Pseudomonadati</taxon>
        <taxon>Pseudomonadota</taxon>
        <taxon>Alphaproteobacteria</taxon>
        <taxon>Hyphomicrobiales</taxon>
        <taxon>Phyllobacteriaceae</taxon>
        <taxon>Chelativorans</taxon>
    </lineage>
</organism>
<evidence type="ECO:0000256" key="2">
    <source>
        <dbReference type="ARBA" id="ARBA00023125"/>
    </source>
</evidence>
<dbReference type="InterPro" id="IPR036390">
    <property type="entry name" value="WH_DNA-bd_sf"/>
</dbReference>
<dbReference type="Gene3D" id="1.10.10.10">
    <property type="entry name" value="Winged helix-like DNA-binding domain superfamily/Winged helix DNA-binding domain"/>
    <property type="match status" value="1"/>
</dbReference>
<dbReference type="PROSITE" id="PS51077">
    <property type="entry name" value="HTH_ICLR"/>
    <property type="match status" value="1"/>
</dbReference>
<dbReference type="NCBIfam" id="TIGR02431">
    <property type="entry name" value="pcaR_pcaU"/>
    <property type="match status" value="1"/>
</dbReference>
<evidence type="ECO:0000256" key="1">
    <source>
        <dbReference type="ARBA" id="ARBA00023015"/>
    </source>
</evidence>
<dbReference type="SUPFAM" id="SSF46785">
    <property type="entry name" value="Winged helix' DNA-binding domain"/>
    <property type="match status" value="1"/>
</dbReference>
<dbReference type="GO" id="GO:0045893">
    <property type="term" value="P:positive regulation of DNA-templated transcription"/>
    <property type="evidence" value="ECO:0007669"/>
    <property type="project" value="InterPro"/>
</dbReference>
<dbReference type="eggNOG" id="COG1414">
    <property type="taxonomic scope" value="Bacteria"/>
</dbReference>
<keyword evidence="2" id="KW-0238">DNA-binding</keyword>
<reference evidence="6" key="1">
    <citation type="submission" date="2006-06" db="EMBL/GenBank/DDBJ databases">
        <title>Complete sequence of chromosome of Chelativorans sp. BNC1.</title>
        <authorList>
            <consortium name="US DOE Joint Genome Institute"/>
            <person name="Copeland A."/>
            <person name="Lucas S."/>
            <person name="Lapidus A."/>
            <person name="Barry K."/>
            <person name="Detter J.C."/>
            <person name="Glavina del Rio T."/>
            <person name="Hammon N."/>
            <person name="Israni S."/>
            <person name="Dalin E."/>
            <person name="Tice H."/>
            <person name="Pitluck S."/>
            <person name="Chertkov O."/>
            <person name="Brettin T."/>
            <person name="Bruce D."/>
            <person name="Han C."/>
            <person name="Tapia R."/>
            <person name="Gilna P."/>
            <person name="Schmutz J."/>
            <person name="Larimer F."/>
            <person name="Land M."/>
            <person name="Hauser L."/>
            <person name="Kyrpides N."/>
            <person name="Mikhailova N."/>
            <person name="Richardson P."/>
        </authorList>
    </citation>
    <scope>NUCLEOTIDE SEQUENCE</scope>
    <source>
        <strain evidence="6">BNC1</strain>
    </source>
</reference>
<dbReference type="InterPro" id="IPR050707">
    <property type="entry name" value="HTH_MetabolicPath_Reg"/>
</dbReference>
<gene>
    <name evidence="6" type="ordered locus">Meso_2822</name>
</gene>
<dbReference type="GO" id="GO:0045892">
    <property type="term" value="P:negative regulation of DNA-templated transcription"/>
    <property type="evidence" value="ECO:0007669"/>
    <property type="project" value="TreeGrafter"/>
</dbReference>
<dbReference type="GO" id="GO:0003677">
    <property type="term" value="F:DNA binding"/>
    <property type="evidence" value="ECO:0007669"/>
    <property type="project" value="UniProtKB-KW"/>
</dbReference>
<dbReference type="SUPFAM" id="SSF55781">
    <property type="entry name" value="GAF domain-like"/>
    <property type="match status" value="1"/>
</dbReference>
<feature type="domain" description="HTH iclR-type" evidence="4">
    <location>
        <begin position="18"/>
        <end position="78"/>
    </location>
</feature>
<dbReference type="STRING" id="266779.Meso_2822"/>
<dbReference type="HOGENOM" id="CLU_062618_0_1_5"/>
<dbReference type="PANTHER" id="PTHR30136:SF34">
    <property type="entry name" value="TRANSCRIPTIONAL REGULATOR"/>
    <property type="match status" value="1"/>
</dbReference>
<protein>
    <submittedName>
        <fullName evidence="6">Transcriptional regulator, IclR family</fullName>
    </submittedName>
</protein>
<dbReference type="GO" id="GO:0003700">
    <property type="term" value="F:DNA-binding transcription factor activity"/>
    <property type="evidence" value="ECO:0007669"/>
    <property type="project" value="TreeGrafter"/>
</dbReference>